<dbReference type="AlphaFoldDB" id="A0A9X3PED6"/>
<dbReference type="Proteomes" id="UP001146067">
    <property type="component" value="Unassembled WGS sequence"/>
</dbReference>
<dbReference type="GO" id="GO:0005975">
    <property type="term" value="P:carbohydrate metabolic process"/>
    <property type="evidence" value="ECO:0007669"/>
    <property type="project" value="InterPro"/>
</dbReference>
<keyword evidence="6" id="KW-1185">Reference proteome</keyword>
<dbReference type="GO" id="GO:0004553">
    <property type="term" value="F:hydrolase activity, hydrolyzing O-glycosyl compounds"/>
    <property type="evidence" value="ECO:0007669"/>
    <property type="project" value="InterPro"/>
</dbReference>
<evidence type="ECO:0008006" key="7">
    <source>
        <dbReference type="Google" id="ProtNLM"/>
    </source>
</evidence>
<dbReference type="CDD" id="cd06591">
    <property type="entry name" value="GH31_xylosidase_XylS"/>
    <property type="match status" value="1"/>
</dbReference>
<keyword evidence="2" id="KW-0326">Glycosidase</keyword>
<sequence length="685" mass="75642">MAANVAGSAPDATPVPARTTHCVSGFQRTTDAETLRVTAWGEHAVRVQANASGIRTDLPGALILESVGPGAETEVFPDGSARIVNGRLTVELDVFGRLTFLESATGNVLLAEHRPYTWHSGPRVHHPNGDGTTRLEAHFATAEGERRYGLGQHLHGRLDQSGLVIDLVQGNTVAAIPFLYSSTGYGFLWNNPAVGRVELGGDVTRWVADAAHQIDYWVTAGSPAEALDTYTAATGRPPLVPDWATGFWQSRLRYASQEEILAVAREFARRDLPLAVIVADFMHWPHMGDWRFEESEWPGVTAMTAELRDLGTELAVSIWPTVSPLSENYAELASGGHLVRDRNGGHLTFQWPTRNPDQRPDFIQQAYYDATDPEARRILWRELKEHYWDQGVRALWLDACEPDFGTAPSWNEAANRAEYHSGPAAQVGNLYGRDHITGVAEGLRAAGEDRPLLLIRSAWAGSQRHGAALWSGDIPATWDSLRRQIPAGLNTAMSGIPWWHSDIGGFQGGDPADPAYRELMIRWFQYGTFMPVMRLHGDRVPNRPFSAHMNSGPNEPWSYGAQAYAIMADHIRLRERLRSYISELGETAHMTGTPPMRPLFFDHPDDEPAWDITDQYLFGPDLVICPITEPGRRERQVYLPAASDWVDVATGATHAGGQLIDTAAPLERLPVFARAGATIIKAFNR</sequence>
<dbReference type="InterPro" id="IPR000322">
    <property type="entry name" value="Glyco_hydro_31_TIM"/>
</dbReference>
<comment type="caution">
    <text evidence="5">The sequence shown here is derived from an EMBL/GenBank/DDBJ whole genome shotgun (WGS) entry which is preliminary data.</text>
</comment>
<dbReference type="Gene3D" id="2.60.40.1760">
    <property type="entry name" value="glycosyl hydrolase (family 31)"/>
    <property type="match status" value="1"/>
</dbReference>
<gene>
    <name evidence="5" type="ORF">O1R50_22835</name>
</gene>
<dbReference type="InterPro" id="IPR011013">
    <property type="entry name" value="Gal_mutarotase_sf_dom"/>
</dbReference>
<protein>
    <recommendedName>
        <fullName evidence="7">Alpha-D-xyloside xylohydrolase</fullName>
    </recommendedName>
</protein>
<dbReference type="CDD" id="cd14752">
    <property type="entry name" value="GH31_N"/>
    <property type="match status" value="1"/>
</dbReference>
<name>A0A9X3PED6_9ACTN</name>
<organism evidence="5 6">
    <name type="scientific">Glycomyces luteolus</name>
    <dbReference type="NCBI Taxonomy" id="2670330"/>
    <lineage>
        <taxon>Bacteria</taxon>
        <taxon>Bacillati</taxon>
        <taxon>Actinomycetota</taxon>
        <taxon>Actinomycetes</taxon>
        <taxon>Glycomycetales</taxon>
        <taxon>Glycomycetaceae</taxon>
        <taxon>Glycomyces</taxon>
    </lineage>
</organism>
<dbReference type="InterPro" id="IPR051816">
    <property type="entry name" value="Glycosyl_Hydrolase_31"/>
</dbReference>
<evidence type="ECO:0000313" key="6">
    <source>
        <dbReference type="Proteomes" id="UP001146067"/>
    </source>
</evidence>
<feature type="domain" description="Glycosyl hydrolase family 31 C-terminal" evidence="4">
    <location>
        <begin position="592"/>
        <end position="679"/>
    </location>
</feature>
<dbReference type="RefSeq" id="WP_270112557.1">
    <property type="nucleotide sequence ID" value="NZ_JAPZVP010000024.1"/>
</dbReference>
<dbReference type="EMBL" id="JAPZVP010000024">
    <property type="protein sequence ID" value="MDA1362476.1"/>
    <property type="molecule type" value="Genomic_DNA"/>
</dbReference>
<dbReference type="Pfam" id="PF21365">
    <property type="entry name" value="Glyco_hydro_31_3rd"/>
    <property type="match status" value="1"/>
</dbReference>
<keyword evidence="2" id="KW-0378">Hydrolase</keyword>
<dbReference type="GO" id="GO:0030246">
    <property type="term" value="F:carbohydrate binding"/>
    <property type="evidence" value="ECO:0007669"/>
    <property type="project" value="InterPro"/>
</dbReference>
<dbReference type="Gene3D" id="3.20.20.80">
    <property type="entry name" value="Glycosidases"/>
    <property type="match status" value="1"/>
</dbReference>
<proteinExistence type="inferred from homology"/>
<dbReference type="InterPro" id="IPR013780">
    <property type="entry name" value="Glyco_hydro_b"/>
</dbReference>
<dbReference type="PANTHER" id="PTHR43863">
    <property type="entry name" value="HYDROLASE, PUTATIVE (AFU_ORTHOLOGUE AFUA_1G03140)-RELATED"/>
    <property type="match status" value="1"/>
</dbReference>
<dbReference type="InterPro" id="IPR048395">
    <property type="entry name" value="Glyco_hydro_31_C"/>
</dbReference>
<comment type="similarity">
    <text evidence="1 2">Belongs to the glycosyl hydrolase 31 family.</text>
</comment>
<reference evidence="5" key="1">
    <citation type="submission" date="2022-12" db="EMBL/GenBank/DDBJ databases">
        <title>Gycomyces niveus sp.nov.,a novel actinomycete isolated from soil in Shouguan.</title>
        <authorList>
            <person name="Yang X."/>
        </authorList>
    </citation>
    <scope>NUCLEOTIDE SEQUENCE</scope>
    <source>
        <strain evidence="5">NEAU-A15</strain>
    </source>
</reference>
<evidence type="ECO:0000259" key="3">
    <source>
        <dbReference type="Pfam" id="PF01055"/>
    </source>
</evidence>
<dbReference type="PANTHER" id="PTHR43863:SF2">
    <property type="entry name" value="MALTASE-GLUCOAMYLASE"/>
    <property type="match status" value="1"/>
</dbReference>
<evidence type="ECO:0000256" key="1">
    <source>
        <dbReference type="ARBA" id="ARBA00007806"/>
    </source>
</evidence>
<feature type="domain" description="Glycoside hydrolase family 31 TIM barrel" evidence="3">
    <location>
        <begin position="237"/>
        <end position="581"/>
    </location>
</feature>
<evidence type="ECO:0000313" key="5">
    <source>
        <dbReference type="EMBL" id="MDA1362476.1"/>
    </source>
</evidence>
<dbReference type="InterPro" id="IPR017853">
    <property type="entry name" value="GH"/>
</dbReference>
<dbReference type="SUPFAM" id="SSF74650">
    <property type="entry name" value="Galactose mutarotase-like"/>
    <property type="match status" value="1"/>
</dbReference>
<dbReference type="SUPFAM" id="SSF51445">
    <property type="entry name" value="(Trans)glycosidases"/>
    <property type="match status" value="1"/>
</dbReference>
<dbReference type="SUPFAM" id="SSF51011">
    <property type="entry name" value="Glycosyl hydrolase domain"/>
    <property type="match status" value="1"/>
</dbReference>
<dbReference type="Gene3D" id="2.60.40.1180">
    <property type="entry name" value="Golgi alpha-mannosidase II"/>
    <property type="match status" value="1"/>
</dbReference>
<evidence type="ECO:0000256" key="2">
    <source>
        <dbReference type="RuleBase" id="RU361185"/>
    </source>
</evidence>
<dbReference type="Pfam" id="PF01055">
    <property type="entry name" value="Glyco_hydro_31_2nd"/>
    <property type="match status" value="1"/>
</dbReference>
<evidence type="ECO:0000259" key="4">
    <source>
        <dbReference type="Pfam" id="PF21365"/>
    </source>
</evidence>
<accession>A0A9X3PED6</accession>